<reference evidence="1" key="1">
    <citation type="journal article" date="2021" name="PeerJ">
        <title>Analysis of 44 Vibrio anguillarum genomes reveals high genetic diversity.</title>
        <authorList>
            <person name="Hansen M.J."/>
            <person name="Dalsgaard I."/>
        </authorList>
    </citation>
    <scope>NUCLEOTIDE SEQUENCE</scope>
    <source>
        <strain evidence="1">850617-1/1</strain>
    </source>
</reference>
<proteinExistence type="predicted"/>
<sequence>MDLQVVVQPASVSEVVGDVIAVDAKGNARQVTVGDSLMKGEILITVNHSSVTLFINGQVAVVEQNCVACFGYTVLEHDTSMDLIQFPVAGDINADLTQLNEANFDADNIAAIQ</sequence>
<dbReference type="InterPro" id="IPR047777">
    <property type="entry name" value="LapA-like_RM"/>
</dbReference>
<evidence type="ECO:0000313" key="1">
    <source>
        <dbReference type="EMBL" id="MBF4436555.1"/>
    </source>
</evidence>
<comment type="caution">
    <text evidence="1">The sequence shown here is derived from an EMBL/GenBank/DDBJ whole genome shotgun (WGS) entry which is preliminary data.</text>
</comment>
<gene>
    <name evidence="1" type="ORF">ERJ77_19065</name>
</gene>
<accession>A0AAW4BF15</accession>
<name>A0AAW4BF15_VIBAN</name>
<dbReference type="AlphaFoldDB" id="A0AAW4BF15"/>
<dbReference type="Proteomes" id="UP000786185">
    <property type="component" value="Unassembled WGS sequence"/>
</dbReference>
<feature type="non-terminal residue" evidence="1">
    <location>
        <position position="113"/>
    </location>
</feature>
<dbReference type="EMBL" id="SCLC01000203">
    <property type="protein sequence ID" value="MBF4436555.1"/>
    <property type="molecule type" value="Genomic_DNA"/>
</dbReference>
<evidence type="ECO:0000313" key="2">
    <source>
        <dbReference type="Proteomes" id="UP000786185"/>
    </source>
</evidence>
<dbReference type="NCBIfam" id="NF033682">
    <property type="entry name" value="retention_LapA"/>
    <property type="match status" value="1"/>
</dbReference>
<protein>
    <submittedName>
        <fullName evidence="1">Retention module-containing protein</fullName>
    </submittedName>
</protein>
<organism evidence="1 2">
    <name type="scientific">Vibrio anguillarum</name>
    <name type="common">Listonella anguillarum</name>
    <dbReference type="NCBI Taxonomy" id="55601"/>
    <lineage>
        <taxon>Bacteria</taxon>
        <taxon>Pseudomonadati</taxon>
        <taxon>Pseudomonadota</taxon>
        <taxon>Gammaproteobacteria</taxon>
        <taxon>Vibrionales</taxon>
        <taxon>Vibrionaceae</taxon>
        <taxon>Vibrio</taxon>
    </lineage>
</organism>